<feature type="region of interest" description="Disordered" evidence="1">
    <location>
        <begin position="1"/>
        <end position="76"/>
    </location>
</feature>
<keyword evidence="2" id="KW-1133">Transmembrane helix</keyword>
<dbReference type="STRING" id="262898.GA0070564_106306"/>
<feature type="transmembrane region" description="Helical" evidence="2">
    <location>
        <begin position="258"/>
        <end position="281"/>
    </location>
</feature>
<feature type="transmembrane region" description="Helical" evidence="2">
    <location>
        <begin position="163"/>
        <end position="184"/>
    </location>
</feature>
<feature type="transmembrane region" description="Helical" evidence="2">
    <location>
        <begin position="196"/>
        <end position="218"/>
    </location>
</feature>
<reference evidence="4" key="1">
    <citation type="submission" date="2016-06" db="EMBL/GenBank/DDBJ databases">
        <authorList>
            <person name="Varghese N."/>
            <person name="Submissions Spin"/>
        </authorList>
    </citation>
    <scope>NUCLEOTIDE SEQUENCE [LARGE SCALE GENOMIC DNA]</scope>
    <source>
        <strain evidence="4">DSM 44830</strain>
    </source>
</reference>
<feature type="compositionally biased region" description="Pro residues" evidence="1">
    <location>
        <begin position="19"/>
        <end position="34"/>
    </location>
</feature>
<dbReference type="Proteomes" id="UP000199504">
    <property type="component" value="Unassembled WGS sequence"/>
</dbReference>
<proteinExistence type="predicted"/>
<keyword evidence="2" id="KW-0812">Transmembrane</keyword>
<gene>
    <name evidence="3" type="ORF">GA0070564_106306</name>
</gene>
<feature type="compositionally biased region" description="Basic and acidic residues" evidence="1">
    <location>
        <begin position="55"/>
        <end position="65"/>
    </location>
</feature>
<evidence type="ECO:0000313" key="3">
    <source>
        <dbReference type="EMBL" id="SCF36306.1"/>
    </source>
</evidence>
<feature type="transmembrane region" description="Helical" evidence="2">
    <location>
        <begin position="112"/>
        <end position="130"/>
    </location>
</feature>
<accession>A0A1C4ZTW6</accession>
<evidence type="ECO:0000256" key="2">
    <source>
        <dbReference type="SAM" id="Phobius"/>
    </source>
</evidence>
<dbReference type="OrthoDB" id="5183197at2"/>
<evidence type="ECO:0000256" key="1">
    <source>
        <dbReference type="SAM" id="MobiDB-lite"/>
    </source>
</evidence>
<sequence>MYPSTSPETGRDPWADGPRPAPAGQPRGYPPGPRTGPAVEETGELRKRGPRRARKGGEPARRPDDEVVEPEEEAVPPVPVHRPLALTVAGFAALLGVGLVLGAQTAGPGHRLPFAGIILGVQLLYVLAWTMAMRPPALAVVALVSAGVAVAADAAAVRSEIAALAPLGYVAAGGLLLGVLGQLVRRVDRARVTESLGATLLIVIGVVAFATLIVLGRIPAGTQAITVCLTATGVALTVARLTDAVAPWPRLAPQVPRGAAGVVVGAMLGTLVSAVLGSYLVGFTPTSGALIGLVTAGTAVLADLAVGYAEAGRLMAGEPPTMWIARHLQGPLGGFALAAPAAYAMCTLFL</sequence>
<evidence type="ECO:0000313" key="4">
    <source>
        <dbReference type="Proteomes" id="UP000199504"/>
    </source>
</evidence>
<dbReference type="AlphaFoldDB" id="A0A1C4ZTW6"/>
<evidence type="ECO:0008006" key="5">
    <source>
        <dbReference type="Google" id="ProtNLM"/>
    </source>
</evidence>
<organism evidence="3 4">
    <name type="scientific">Micromonospora mirobrigensis</name>
    <dbReference type="NCBI Taxonomy" id="262898"/>
    <lineage>
        <taxon>Bacteria</taxon>
        <taxon>Bacillati</taxon>
        <taxon>Actinomycetota</taxon>
        <taxon>Actinomycetes</taxon>
        <taxon>Micromonosporales</taxon>
        <taxon>Micromonosporaceae</taxon>
        <taxon>Micromonospora</taxon>
    </lineage>
</organism>
<feature type="transmembrane region" description="Helical" evidence="2">
    <location>
        <begin position="84"/>
        <end position="106"/>
    </location>
</feature>
<dbReference type="EMBL" id="FMCX01000006">
    <property type="protein sequence ID" value="SCF36306.1"/>
    <property type="molecule type" value="Genomic_DNA"/>
</dbReference>
<feature type="transmembrane region" description="Helical" evidence="2">
    <location>
        <begin position="137"/>
        <end position="157"/>
    </location>
</feature>
<dbReference type="RefSeq" id="WP_091611243.1">
    <property type="nucleotide sequence ID" value="NZ_FMCX01000006.1"/>
</dbReference>
<keyword evidence="2" id="KW-0472">Membrane</keyword>
<keyword evidence="4" id="KW-1185">Reference proteome</keyword>
<feature type="transmembrane region" description="Helical" evidence="2">
    <location>
        <begin position="287"/>
        <end position="306"/>
    </location>
</feature>
<name>A0A1C4ZTW6_9ACTN</name>
<protein>
    <recommendedName>
        <fullName evidence="5">CDP-diglyceride synthetase</fullName>
    </recommendedName>
</protein>